<keyword evidence="2" id="KW-1185">Reference proteome</keyword>
<evidence type="ECO:0000313" key="2">
    <source>
        <dbReference type="Proteomes" id="UP000605970"/>
    </source>
</evidence>
<reference evidence="1" key="1">
    <citation type="journal article" date="2020" name="Ecol. Evol.">
        <title>Genome structure and content of the rice root-knot nematode (Meloidogyne graminicola).</title>
        <authorList>
            <person name="Phan N.T."/>
            <person name="Danchin E.G.J."/>
            <person name="Klopp C."/>
            <person name="Perfus-Barbeoch L."/>
            <person name="Kozlowski D.K."/>
            <person name="Koutsovoulos G.D."/>
            <person name="Lopez-Roques C."/>
            <person name="Bouchez O."/>
            <person name="Zahm M."/>
            <person name="Besnard G."/>
            <person name="Bellafiore S."/>
        </authorList>
    </citation>
    <scope>NUCLEOTIDE SEQUENCE</scope>
    <source>
        <strain evidence="1">VN-18</strain>
    </source>
</reference>
<dbReference type="Proteomes" id="UP000605970">
    <property type="component" value="Unassembled WGS sequence"/>
</dbReference>
<organism evidence="1 2">
    <name type="scientific">Meloidogyne graminicola</name>
    <dbReference type="NCBI Taxonomy" id="189291"/>
    <lineage>
        <taxon>Eukaryota</taxon>
        <taxon>Metazoa</taxon>
        <taxon>Ecdysozoa</taxon>
        <taxon>Nematoda</taxon>
        <taxon>Chromadorea</taxon>
        <taxon>Rhabditida</taxon>
        <taxon>Tylenchina</taxon>
        <taxon>Tylenchomorpha</taxon>
        <taxon>Tylenchoidea</taxon>
        <taxon>Meloidogynidae</taxon>
        <taxon>Meloidogyninae</taxon>
        <taxon>Meloidogyne</taxon>
    </lineage>
</organism>
<sequence length="13" mass="1577">MLKKNAKFQEKLV</sequence>
<comment type="caution">
    <text evidence="1">The sequence shown here is derived from an EMBL/GenBank/DDBJ whole genome shotgun (WGS) entry which is preliminary data.</text>
</comment>
<proteinExistence type="predicted"/>
<dbReference type="EMBL" id="JABEBT010000045">
    <property type="protein sequence ID" value="KAF7635259.1"/>
    <property type="molecule type" value="Genomic_DNA"/>
</dbReference>
<protein>
    <submittedName>
        <fullName evidence="1">Uncharacterized protein</fullName>
    </submittedName>
</protein>
<gene>
    <name evidence="1" type="ORF">Mgra_00005375</name>
</gene>
<accession>A0A8S9ZPC8</accession>
<evidence type="ECO:0000313" key="1">
    <source>
        <dbReference type="EMBL" id="KAF7635259.1"/>
    </source>
</evidence>
<name>A0A8S9ZPC8_9BILA</name>